<organism evidence="10 11">
    <name type="scientific">Aplysia californica</name>
    <name type="common">California sea hare</name>
    <dbReference type="NCBI Taxonomy" id="6500"/>
    <lineage>
        <taxon>Eukaryota</taxon>
        <taxon>Metazoa</taxon>
        <taxon>Spiralia</taxon>
        <taxon>Lophotrochozoa</taxon>
        <taxon>Mollusca</taxon>
        <taxon>Gastropoda</taxon>
        <taxon>Heterobranchia</taxon>
        <taxon>Euthyneura</taxon>
        <taxon>Tectipleura</taxon>
        <taxon>Aplysiida</taxon>
        <taxon>Aplysioidea</taxon>
        <taxon>Aplysiidae</taxon>
        <taxon>Aplysia</taxon>
    </lineage>
</organism>
<accession>A0ABM1W456</accession>
<sequence length="357" mass="39753">MTPFTGGRNLMTFSLDDSGAGLRTTQRTTQFVPVASDEVTNMFKLVNFVILCGLLSPFGLISNVINIVVFVKLGFHDSMNISLMGLAVSDLVSLVSMVYISLSYNPLFVNAGLPFDPLGVQYMVGGGIHVCFARITSLITAFITFERCLCIAMPLKVKLIITPTRTKLIIFSIFAVMFVVFSPFYFVNKLTWELDADRNATILTHTFTDDRIIVETITFLIHGVIFSVFCFVLIICCTVILVVKLNSKTKWREATAAKGVNAPEGVGVKDKRVVKMVTFISSIFIVCFFPATVILLALALVPDLGYGAKYENMWFVLWSISCLTETVNSSVNILVYLKMSSKFRAVFMKTFLNREEK</sequence>
<dbReference type="PRINTS" id="PR00237">
    <property type="entry name" value="GPCRRHODOPSN"/>
</dbReference>
<keyword evidence="4" id="KW-0297">G-protein coupled receptor</keyword>
<dbReference type="CDD" id="cd14978">
    <property type="entry name" value="7tmA_FMRFamide_R-like"/>
    <property type="match status" value="1"/>
</dbReference>
<gene>
    <name evidence="11" type="primary">LOC101851467</name>
</gene>
<evidence type="ECO:0000256" key="4">
    <source>
        <dbReference type="ARBA" id="ARBA00023040"/>
    </source>
</evidence>
<dbReference type="Gene3D" id="1.20.1070.10">
    <property type="entry name" value="Rhodopsin 7-helix transmembrane proteins"/>
    <property type="match status" value="1"/>
</dbReference>
<keyword evidence="7" id="KW-0807">Transducer</keyword>
<evidence type="ECO:0000313" key="11">
    <source>
        <dbReference type="RefSeq" id="XP_035829449.1"/>
    </source>
</evidence>
<feature type="transmembrane region" description="Helical" evidence="8">
    <location>
        <begin position="83"/>
        <end position="102"/>
    </location>
</feature>
<name>A0ABM1W456_APLCA</name>
<feature type="transmembrane region" description="Helical" evidence="8">
    <location>
        <begin position="122"/>
        <end position="145"/>
    </location>
</feature>
<dbReference type="RefSeq" id="XP_035829449.1">
    <property type="nucleotide sequence ID" value="XM_035973556.1"/>
</dbReference>
<dbReference type="PANTHER" id="PTHR24243:SF208">
    <property type="entry name" value="PYROKININ-1 RECEPTOR"/>
    <property type="match status" value="1"/>
</dbReference>
<protein>
    <submittedName>
        <fullName evidence="11">Thyrotropin-releasing hormone receptor</fullName>
    </submittedName>
</protein>
<dbReference type="SUPFAM" id="SSF81321">
    <property type="entry name" value="Family A G protein-coupled receptor-like"/>
    <property type="match status" value="1"/>
</dbReference>
<feature type="transmembrane region" description="Helical" evidence="8">
    <location>
        <begin position="48"/>
        <end position="71"/>
    </location>
</feature>
<evidence type="ECO:0000256" key="1">
    <source>
        <dbReference type="ARBA" id="ARBA00004141"/>
    </source>
</evidence>
<feature type="transmembrane region" description="Helical" evidence="8">
    <location>
        <begin position="313"/>
        <end position="337"/>
    </location>
</feature>
<feature type="transmembrane region" description="Helical" evidence="8">
    <location>
        <begin position="166"/>
        <end position="186"/>
    </location>
</feature>
<feature type="transmembrane region" description="Helical" evidence="8">
    <location>
        <begin position="219"/>
        <end position="243"/>
    </location>
</feature>
<keyword evidence="10" id="KW-1185">Reference proteome</keyword>
<evidence type="ECO:0000256" key="7">
    <source>
        <dbReference type="ARBA" id="ARBA00023224"/>
    </source>
</evidence>
<dbReference type="InterPro" id="IPR017452">
    <property type="entry name" value="GPCR_Rhodpsn_7TM"/>
</dbReference>
<dbReference type="PROSITE" id="PS50262">
    <property type="entry name" value="G_PROTEIN_RECEP_F1_2"/>
    <property type="match status" value="1"/>
</dbReference>
<feature type="transmembrane region" description="Helical" evidence="8">
    <location>
        <begin position="279"/>
        <end position="301"/>
    </location>
</feature>
<comment type="subcellular location">
    <subcellularLocation>
        <location evidence="1">Membrane</location>
        <topology evidence="1">Multi-pass membrane protein</topology>
    </subcellularLocation>
</comment>
<proteinExistence type="predicted"/>
<dbReference type="InterPro" id="IPR000276">
    <property type="entry name" value="GPCR_Rhodpsn"/>
</dbReference>
<keyword evidence="3 8" id="KW-1133">Transmembrane helix</keyword>
<feature type="domain" description="G-protein coupled receptors family 1 profile" evidence="9">
    <location>
        <begin position="62"/>
        <end position="336"/>
    </location>
</feature>
<dbReference type="Pfam" id="PF00001">
    <property type="entry name" value="7tm_1"/>
    <property type="match status" value="1"/>
</dbReference>
<dbReference type="GeneID" id="101851467"/>
<evidence type="ECO:0000256" key="8">
    <source>
        <dbReference type="SAM" id="Phobius"/>
    </source>
</evidence>
<keyword evidence="2 8" id="KW-0812">Transmembrane</keyword>
<dbReference type="Proteomes" id="UP000694888">
    <property type="component" value="Unplaced"/>
</dbReference>
<reference evidence="11" key="1">
    <citation type="submission" date="2025-08" db="UniProtKB">
        <authorList>
            <consortium name="RefSeq"/>
        </authorList>
    </citation>
    <scope>IDENTIFICATION</scope>
</reference>
<keyword evidence="6 11" id="KW-0675">Receptor</keyword>
<evidence type="ECO:0000256" key="5">
    <source>
        <dbReference type="ARBA" id="ARBA00023136"/>
    </source>
</evidence>
<dbReference type="PANTHER" id="PTHR24243">
    <property type="entry name" value="G-PROTEIN COUPLED RECEPTOR"/>
    <property type="match status" value="1"/>
</dbReference>
<evidence type="ECO:0000256" key="6">
    <source>
        <dbReference type="ARBA" id="ARBA00023170"/>
    </source>
</evidence>
<keyword evidence="5 8" id="KW-0472">Membrane</keyword>
<evidence type="ECO:0000313" key="10">
    <source>
        <dbReference type="Proteomes" id="UP000694888"/>
    </source>
</evidence>
<evidence type="ECO:0000256" key="3">
    <source>
        <dbReference type="ARBA" id="ARBA00022989"/>
    </source>
</evidence>
<evidence type="ECO:0000256" key="2">
    <source>
        <dbReference type="ARBA" id="ARBA00022692"/>
    </source>
</evidence>
<evidence type="ECO:0000259" key="9">
    <source>
        <dbReference type="PROSITE" id="PS50262"/>
    </source>
</evidence>